<dbReference type="PANTHER" id="PTHR35526">
    <property type="entry name" value="ANTI-SIGMA-F FACTOR RSBW-RELATED"/>
    <property type="match status" value="1"/>
</dbReference>
<dbReference type="PANTHER" id="PTHR35526:SF3">
    <property type="entry name" value="ANTI-SIGMA-F FACTOR RSBW"/>
    <property type="match status" value="1"/>
</dbReference>
<sequence>MTAGGPNGQGFPVNTFEREGSDISTRTGDMKGHTAPQLRRRLGRADLRAVPEARRALRELLRHWGGPGRSDVAELLTSELVTNALVHTDEGAVLTATVGPRALRVEVRDFVGRLPRPRAPEAEESTNGRGLVLVQSLADDWGVHPCEVGKSVWFELDAEAA</sequence>
<evidence type="ECO:0000313" key="4">
    <source>
        <dbReference type="EMBL" id="GAA5204701.1"/>
    </source>
</evidence>
<dbReference type="Gene3D" id="3.30.565.10">
    <property type="entry name" value="Histidine kinase-like ATPase, C-terminal domain"/>
    <property type="match status" value="1"/>
</dbReference>
<evidence type="ECO:0000256" key="2">
    <source>
        <dbReference type="SAM" id="MobiDB-lite"/>
    </source>
</evidence>
<keyword evidence="1" id="KW-0418">Kinase</keyword>
<accession>A0ABP9SWB7</accession>
<feature type="region of interest" description="Disordered" evidence="2">
    <location>
        <begin position="1"/>
        <end position="36"/>
    </location>
</feature>
<dbReference type="Pfam" id="PF13581">
    <property type="entry name" value="HATPase_c_2"/>
    <property type="match status" value="1"/>
</dbReference>
<keyword evidence="4" id="KW-0067">ATP-binding</keyword>
<keyword evidence="1" id="KW-0808">Transferase</keyword>
<feature type="domain" description="Histidine kinase/HSP90-like ATPase" evidence="3">
    <location>
        <begin position="45"/>
        <end position="154"/>
    </location>
</feature>
<protein>
    <submittedName>
        <fullName evidence="4">ATP-binding protein</fullName>
    </submittedName>
</protein>
<dbReference type="Proteomes" id="UP001499878">
    <property type="component" value="Unassembled WGS sequence"/>
</dbReference>
<keyword evidence="4" id="KW-0547">Nucleotide-binding</keyword>
<proteinExistence type="predicted"/>
<name>A0ABP9SWB7_9ACTN</name>
<keyword evidence="1" id="KW-0723">Serine/threonine-protein kinase</keyword>
<dbReference type="InterPro" id="IPR036890">
    <property type="entry name" value="HATPase_C_sf"/>
</dbReference>
<evidence type="ECO:0000256" key="1">
    <source>
        <dbReference type="ARBA" id="ARBA00022527"/>
    </source>
</evidence>
<comment type="caution">
    <text evidence="4">The sequence shown here is derived from an EMBL/GenBank/DDBJ whole genome shotgun (WGS) entry which is preliminary data.</text>
</comment>
<dbReference type="InterPro" id="IPR003594">
    <property type="entry name" value="HATPase_dom"/>
</dbReference>
<organism evidence="4 5">
    <name type="scientific">Streptomyces thinghirensis</name>
    <dbReference type="NCBI Taxonomy" id="551547"/>
    <lineage>
        <taxon>Bacteria</taxon>
        <taxon>Bacillati</taxon>
        <taxon>Actinomycetota</taxon>
        <taxon>Actinomycetes</taxon>
        <taxon>Kitasatosporales</taxon>
        <taxon>Streptomycetaceae</taxon>
        <taxon>Streptomyces</taxon>
    </lineage>
</organism>
<reference evidence="5" key="1">
    <citation type="journal article" date="2019" name="Int. J. Syst. Evol. Microbiol.">
        <title>The Global Catalogue of Microorganisms (GCM) 10K type strain sequencing project: providing services to taxonomists for standard genome sequencing and annotation.</title>
        <authorList>
            <consortium name="The Broad Institute Genomics Platform"/>
            <consortium name="The Broad Institute Genome Sequencing Center for Infectious Disease"/>
            <person name="Wu L."/>
            <person name="Ma J."/>
        </authorList>
    </citation>
    <scope>NUCLEOTIDE SEQUENCE [LARGE SCALE GENOMIC DNA]</scope>
    <source>
        <strain evidence="5">JCM 18306</strain>
    </source>
</reference>
<dbReference type="InterPro" id="IPR050267">
    <property type="entry name" value="Anti-sigma-factor_SerPK"/>
</dbReference>
<dbReference type="EMBL" id="BAABJR010000002">
    <property type="protein sequence ID" value="GAA5204701.1"/>
    <property type="molecule type" value="Genomic_DNA"/>
</dbReference>
<dbReference type="CDD" id="cd16936">
    <property type="entry name" value="HATPase_RsbW-like"/>
    <property type="match status" value="1"/>
</dbReference>
<dbReference type="GO" id="GO:0005524">
    <property type="term" value="F:ATP binding"/>
    <property type="evidence" value="ECO:0007669"/>
    <property type="project" value="UniProtKB-KW"/>
</dbReference>
<evidence type="ECO:0000259" key="3">
    <source>
        <dbReference type="Pfam" id="PF13581"/>
    </source>
</evidence>
<gene>
    <name evidence="4" type="ORF">GCM10023323_08730</name>
</gene>
<dbReference type="SUPFAM" id="SSF55874">
    <property type="entry name" value="ATPase domain of HSP90 chaperone/DNA topoisomerase II/histidine kinase"/>
    <property type="match status" value="1"/>
</dbReference>
<evidence type="ECO:0000313" key="5">
    <source>
        <dbReference type="Proteomes" id="UP001499878"/>
    </source>
</evidence>
<keyword evidence="5" id="KW-1185">Reference proteome</keyword>